<evidence type="ECO:0000259" key="2">
    <source>
        <dbReference type="Pfam" id="PF14875"/>
    </source>
</evidence>
<dbReference type="PANTHER" id="PTHR21093:SF2">
    <property type="entry name" value="DIVERGENT PROTEIN KINASE DOMAIN 1C"/>
    <property type="match status" value="1"/>
</dbReference>
<evidence type="ECO:0000313" key="4">
    <source>
        <dbReference type="WBParaSite" id="PSAMB.scaffold19117size847.g37792.t1"/>
    </source>
</evidence>
<dbReference type="WBParaSite" id="PSAMB.scaffold19117size847.g37792.t1">
    <property type="protein sequence ID" value="PSAMB.scaffold19117size847.g37792.t1"/>
    <property type="gene ID" value="PSAMB.scaffold19117size847.g37792"/>
</dbReference>
<name>A0A914VFX9_9BILA</name>
<dbReference type="PANTHER" id="PTHR21093">
    <property type="entry name" value="DIVERGENT PROTEIN KINASE DOMAIN 1C-RELATED"/>
    <property type="match status" value="1"/>
</dbReference>
<dbReference type="Pfam" id="PF14875">
    <property type="entry name" value="PIP49_N"/>
    <property type="match status" value="1"/>
</dbReference>
<keyword evidence="1" id="KW-1133">Transmembrane helix</keyword>
<keyword evidence="1" id="KW-0812">Transmembrane</keyword>
<keyword evidence="1" id="KW-0472">Membrane</keyword>
<organism evidence="3 4">
    <name type="scientific">Plectus sambesii</name>
    <dbReference type="NCBI Taxonomy" id="2011161"/>
    <lineage>
        <taxon>Eukaryota</taxon>
        <taxon>Metazoa</taxon>
        <taxon>Ecdysozoa</taxon>
        <taxon>Nematoda</taxon>
        <taxon>Chromadorea</taxon>
        <taxon>Plectida</taxon>
        <taxon>Plectina</taxon>
        <taxon>Plectoidea</taxon>
        <taxon>Plectidae</taxon>
        <taxon>Plectus</taxon>
    </lineage>
</organism>
<sequence>MGWEDDLADGDDCCCCCESEMMTCRRLLCSRLGKVALLILAVLFVFWLFSSPTAEYGAAVGGQMKPFAYNHSHAVNILNRLCDDYRDERASGDLCNRLCYDRSWDIQDFYAGNKVVFTLILGGQKVVLKSQHAYFNAFEMLDDRVSNEVYIDK</sequence>
<dbReference type="AlphaFoldDB" id="A0A914VFX9"/>
<keyword evidence="3" id="KW-1185">Reference proteome</keyword>
<proteinExistence type="predicted"/>
<accession>A0A914VFX9</accession>
<reference evidence="4" key="1">
    <citation type="submission" date="2022-11" db="UniProtKB">
        <authorList>
            <consortium name="WormBaseParasite"/>
        </authorList>
    </citation>
    <scope>IDENTIFICATION</scope>
</reference>
<feature type="transmembrane region" description="Helical" evidence="1">
    <location>
        <begin position="32"/>
        <end position="49"/>
    </location>
</feature>
<dbReference type="Proteomes" id="UP000887566">
    <property type="component" value="Unplaced"/>
</dbReference>
<evidence type="ECO:0000256" key="1">
    <source>
        <dbReference type="SAM" id="Phobius"/>
    </source>
</evidence>
<evidence type="ECO:0000313" key="3">
    <source>
        <dbReference type="Proteomes" id="UP000887566"/>
    </source>
</evidence>
<feature type="domain" description="FAM69 N-terminal" evidence="2">
    <location>
        <begin position="76"/>
        <end position="131"/>
    </location>
</feature>
<protein>
    <submittedName>
        <fullName evidence="4">FAM69 N-terminal domain-containing protein</fullName>
    </submittedName>
</protein>
<dbReference type="InterPro" id="IPR029244">
    <property type="entry name" value="FAM69_N"/>
</dbReference>